<sequence>MSHISAGVEYALHCLLYIADPQGKVTEASVRDLSELQGVPFDYVAKLFTKLHKARLIIATEGAKGGIRLAKPPHEITVLDVVDAVDGRKKLFDCKEIRNRCAVFEDTPPSWASAGLCAIHSLMIEADNSMRAVLAAQTLAGLAGQFGRKAPPEFGQQVSRWLGDRGSRRIL</sequence>
<keyword evidence="2" id="KW-0479">Metal-binding</keyword>
<evidence type="ECO:0000256" key="3">
    <source>
        <dbReference type="ARBA" id="ARBA00023004"/>
    </source>
</evidence>
<evidence type="ECO:0000256" key="5">
    <source>
        <dbReference type="ARBA" id="ARBA00023015"/>
    </source>
</evidence>
<dbReference type="InterPro" id="IPR030489">
    <property type="entry name" value="TR_Rrf2-type_CS"/>
</dbReference>
<evidence type="ECO:0000256" key="2">
    <source>
        <dbReference type="ARBA" id="ARBA00022714"/>
    </source>
</evidence>
<dbReference type="PANTHER" id="PTHR33221:SF13">
    <property type="entry name" value="TRANSCRIPTIONAL REGULATOR-RELATED"/>
    <property type="match status" value="1"/>
</dbReference>
<keyword evidence="1" id="KW-0678">Repressor</keyword>
<dbReference type="EMBL" id="CP019062">
    <property type="protein sequence ID" value="AVF34925.1"/>
    <property type="molecule type" value="Genomic_DNA"/>
</dbReference>
<gene>
    <name evidence="7" type="ORF">BV494_08245</name>
</gene>
<dbReference type="Gene3D" id="1.10.10.10">
    <property type="entry name" value="Winged helix-like DNA-binding domain superfamily/Winged helix DNA-binding domain"/>
    <property type="match status" value="1"/>
</dbReference>
<dbReference type="PROSITE" id="PS51197">
    <property type="entry name" value="HTH_RRF2_2"/>
    <property type="match status" value="1"/>
</dbReference>
<dbReference type="GO" id="GO:0005829">
    <property type="term" value="C:cytosol"/>
    <property type="evidence" value="ECO:0007669"/>
    <property type="project" value="TreeGrafter"/>
</dbReference>
<keyword evidence="6" id="KW-0804">Transcription</keyword>
<reference evidence="8" key="1">
    <citation type="submission" date="2017-01" db="EMBL/GenBank/DDBJ databases">
        <title>Genome sequence of Rouxiella sp. ERMR1:05.</title>
        <authorList>
            <person name="Kumar R."/>
            <person name="Singh D."/>
            <person name="Kumar S."/>
        </authorList>
    </citation>
    <scope>NUCLEOTIDE SEQUENCE [LARGE SCALE GENOMIC DNA]</scope>
    <source>
        <strain evidence="8">ERMR1:05</strain>
    </source>
</reference>
<evidence type="ECO:0000313" key="7">
    <source>
        <dbReference type="EMBL" id="AVF34925.1"/>
    </source>
</evidence>
<dbReference type="NCBIfam" id="TIGR00738">
    <property type="entry name" value="rrf2_super"/>
    <property type="match status" value="1"/>
</dbReference>
<dbReference type="GO" id="GO:0051537">
    <property type="term" value="F:2 iron, 2 sulfur cluster binding"/>
    <property type="evidence" value="ECO:0007669"/>
    <property type="project" value="UniProtKB-KW"/>
</dbReference>
<protein>
    <submittedName>
        <fullName evidence="7">Transcriptional regulator</fullName>
    </submittedName>
</protein>
<dbReference type="InterPro" id="IPR036390">
    <property type="entry name" value="WH_DNA-bd_sf"/>
</dbReference>
<keyword evidence="5" id="KW-0805">Transcription regulation</keyword>
<dbReference type="InterPro" id="IPR036388">
    <property type="entry name" value="WH-like_DNA-bd_sf"/>
</dbReference>
<organism evidence="7 8">
    <name type="scientific">Rahnella sikkimica</name>
    <dbReference type="NCBI Taxonomy" id="1805933"/>
    <lineage>
        <taxon>Bacteria</taxon>
        <taxon>Pseudomonadati</taxon>
        <taxon>Pseudomonadota</taxon>
        <taxon>Gammaproteobacteria</taxon>
        <taxon>Enterobacterales</taxon>
        <taxon>Yersiniaceae</taxon>
        <taxon>Rahnella</taxon>
    </lineage>
</organism>
<keyword evidence="4" id="KW-0411">Iron-sulfur</keyword>
<dbReference type="PROSITE" id="PS01332">
    <property type="entry name" value="HTH_RRF2_1"/>
    <property type="match status" value="1"/>
</dbReference>
<dbReference type="Proteomes" id="UP000239197">
    <property type="component" value="Chromosome"/>
</dbReference>
<evidence type="ECO:0000256" key="1">
    <source>
        <dbReference type="ARBA" id="ARBA00022491"/>
    </source>
</evidence>
<keyword evidence="2" id="KW-0001">2Fe-2S</keyword>
<dbReference type="AlphaFoldDB" id="A0A2L1UPR8"/>
<evidence type="ECO:0000256" key="4">
    <source>
        <dbReference type="ARBA" id="ARBA00023014"/>
    </source>
</evidence>
<keyword evidence="3" id="KW-0408">Iron</keyword>
<accession>A0A2L1UPR8</accession>
<proteinExistence type="predicted"/>
<name>A0A2L1UPR8_9GAMM</name>
<evidence type="ECO:0000313" key="8">
    <source>
        <dbReference type="Proteomes" id="UP000239197"/>
    </source>
</evidence>
<dbReference type="GO" id="GO:0003700">
    <property type="term" value="F:DNA-binding transcription factor activity"/>
    <property type="evidence" value="ECO:0007669"/>
    <property type="project" value="TreeGrafter"/>
</dbReference>
<dbReference type="Pfam" id="PF02082">
    <property type="entry name" value="Rrf2"/>
    <property type="match status" value="1"/>
</dbReference>
<dbReference type="InterPro" id="IPR000944">
    <property type="entry name" value="Tscrpt_reg_Rrf2"/>
</dbReference>
<dbReference type="OrthoDB" id="9808360at2"/>
<dbReference type="SUPFAM" id="SSF46785">
    <property type="entry name" value="Winged helix' DNA-binding domain"/>
    <property type="match status" value="1"/>
</dbReference>
<keyword evidence="8" id="KW-1185">Reference proteome</keyword>
<evidence type="ECO:0000256" key="6">
    <source>
        <dbReference type="ARBA" id="ARBA00023163"/>
    </source>
</evidence>
<dbReference type="RefSeq" id="WP_104922441.1">
    <property type="nucleotide sequence ID" value="NZ_CP019062.1"/>
</dbReference>
<dbReference type="PANTHER" id="PTHR33221">
    <property type="entry name" value="WINGED HELIX-TURN-HELIX TRANSCRIPTIONAL REGULATOR, RRF2 FAMILY"/>
    <property type="match status" value="1"/>
</dbReference>
<dbReference type="KEGG" id="rox:BV494_08245"/>